<dbReference type="Gramene" id="TVU49706">
    <property type="protein sequence ID" value="TVU49706"/>
    <property type="gene ID" value="EJB05_01032"/>
</dbReference>
<gene>
    <name evidence="2" type="ORF">EJB05_01032</name>
</gene>
<organism evidence="2 3">
    <name type="scientific">Eragrostis curvula</name>
    <name type="common">weeping love grass</name>
    <dbReference type="NCBI Taxonomy" id="38414"/>
    <lineage>
        <taxon>Eukaryota</taxon>
        <taxon>Viridiplantae</taxon>
        <taxon>Streptophyta</taxon>
        <taxon>Embryophyta</taxon>
        <taxon>Tracheophyta</taxon>
        <taxon>Spermatophyta</taxon>
        <taxon>Magnoliopsida</taxon>
        <taxon>Liliopsida</taxon>
        <taxon>Poales</taxon>
        <taxon>Poaceae</taxon>
        <taxon>PACMAD clade</taxon>
        <taxon>Chloridoideae</taxon>
        <taxon>Eragrostideae</taxon>
        <taxon>Eragrostidinae</taxon>
        <taxon>Eragrostis</taxon>
    </lineage>
</organism>
<keyword evidence="3" id="KW-1185">Reference proteome</keyword>
<evidence type="ECO:0000256" key="1">
    <source>
        <dbReference type="SAM" id="Phobius"/>
    </source>
</evidence>
<proteinExistence type="predicted"/>
<keyword evidence="1" id="KW-0472">Membrane</keyword>
<feature type="transmembrane region" description="Helical" evidence="1">
    <location>
        <begin position="154"/>
        <end position="173"/>
    </location>
</feature>
<protein>
    <submittedName>
        <fullName evidence="2">Uncharacterized protein</fullName>
    </submittedName>
</protein>
<keyword evidence="1" id="KW-1133">Transmembrane helix</keyword>
<accession>A0A5J9WP24</accession>
<name>A0A5J9WP24_9POAL</name>
<comment type="caution">
    <text evidence="2">The sequence shown here is derived from an EMBL/GenBank/DDBJ whole genome shotgun (WGS) entry which is preliminary data.</text>
</comment>
<evidence type="ECO:0000313" key="2">
    <source>
        <dbReference type="EMBL" id="TVU49706.1"/>
    </source>
</evidence>
<dbReference type="Proteomes" id="UP000324897">
    <property type="component" value="Chromosome 6"/>
</dbReference>
<feature type="non-terminal residue" evidence="2">
    <location>
        <position position="1"/>
    </location>
</feature>
<reference evidence="2 3" key="1">
    <citation type="journal article" date="2019" name="Sci. Rep.">
        <title>A high-quality genome of Eragrostis curvula grass provides insights into Poaceae evolution and supports new strategies to enhance forage quality.</title>
        <authorList>
            <person name="Carballo J."/>
            <person name="Santos B.A.C.M."/>
            <person name="Zappacosta D."/>
            <person name="Garbus I."/>
            <person name="Selva J.P."/>
            <person name="Gallo C.A."/>
            <person name="Diaz A."/>
            <person name="Albertini E."/>
            <person name="Caccamo M."/>
            <person name="Echenique V."/>
        </authorList>
    </citation>
    <scope>NUCLEOTIDE SEQUENCE [LARGE SCALE GENOMIC DNA]</scope>
    <source>
        <strain evidence="3">cv. Victoria</strain>
        <tissue evidence="2">Leaf</tissue>
    </source>
</reference>
<dbReference type="AlphaFoldDB" id="A0A5J9WP24"/>
<evidence type="ECO:0000313" key="3">
    <source>
        <dbReference type="Proteomes" id="UP000324897"/>
    </source>
</evidence>
<sequence>MAWRGSNGVLLFTRRRPARVETAWRRDHTGQSIVVRKTLSLTGNGLGKAQRQTVLLLWPGSVWRSRRRPSVWRRRMLPSATFLDLGRQNLDPMLVLSLCSCDSTMSTCREAASPMVPSANVKFAFKNSLLRMKQFKGKRFMSSEEPKIRPHPSFVAVGVASMFCLVMAGIYTVPGTIRSIKSLTK</sequence>
<keyword evidence="1" id="KW-0812">Transmembrane</keyword>
<dbReference type="EMBL" id="RWGY01000002">
    <property type="protein sequence ID" value="TVU49706.1"/>
    <property type="molecule type" value="Genomic_DNA"/>
</dbReference>